<dbReference type="EMBL" id="JAPVES010000030">
    <property type="protein sequence ID" value="MCZ3373325.1"/>
    <property type="molecule type" value="Genomic_DNA"/>
</dbReference>
<comment type="caution">
    <text evidence="2">The sequence shown here is derived from an EMBL/GenBank/DDBJ whole genome shotgun (WGS) entry which is preliminary data.</text>
</comment>
<dbReference type="SUPFAM" id="SSF53795">
    <property type="entry name" value="PEP carboxykinase-like"/>
    <property type="match status" value="1"/>
</dbReference>
<dbReference type="InterPro" id="IPR027417">
    <property type="entry name" value="P-loop_NTPase"/>
</dbReference>
<dbReference type="Gene3D" id="3.40.50.300">
    <property type="entry name" value="P-loop containing nucleotide triphosphate hydrolases"/>
    <property type="match status" value="1"/>
</dbReference>
<dbReference type="EMBL" id="JAPVER010000020">
    <property type="protein sequence ID" value="MCZ3367527.1"/>
    <property type="molecule type" value="Genomic_DNA"/>
</dbReference>
<accession>A0A9E5A4F9</accession>
<evidence type="ECO:0000313" key="1">
    <source>
        <dbReference type="EMBL" id="MCZ3367527.1"/>
    </source>
</evidence>
<dbReference type="Proteomes" id="UP001068021">
    <property type="component" value="Unassembled WGS sequence"/>
</dbReference>
<sequence length="298" mass="33359">MFFYKAHGLSIQSTINFPELNKDNHGTDVKIRHGKIDSSSKNILSEGIFRVASRFKMTENSVFLIWNDIEICEITQGKEITVNPFTGIEENFLRALILGPAFGILLHQRGRLVLHASTVNINGGAVAFMGFNGGGKSTTTAALINKGYPLVCDDISSVEFDKNGNPVVFSGFPRIKLWPETIEMFNDDLEAFPRIHSESEKRSCFTHEFSEDNLPLKRIYIIEKDDKIGVADLSSQESLIELIRNSYCANIFQSAEQSANLAEYATIVKNVPVKRLNIGNSLDKLHKLVKIVEEDTMN</sequence>
<protein>
    <submittedName>
        <fullName evidence="2">Uncharacterized protein</fullName>
    </submittedName>
</protein>
<proteinExistence type="predicted"/>
<dbReference type="Proteomes" id="UP001074446">
    <property type="component" value="Unassembled WGS sequence"/>
</dbReference>
<keyword evidence="3" id="KW-1185">Reference proteome</keyword>
<name>A0A9E5A4F9_9EURY</name>
<gene>
    <name evidence="2" type="ORF">O3H35_11830</name>
    <name evidence="1" type="ORF">O3H54_16660</name>
</gene>
<evidence type="ECO:0000313" key="3">
    <source>
        <dbReference type="Proteomes" id="UP001068021"/>
    </source>
</evidence>
<evidence type="ECO:0000313" key="2">
    <source>
        <dbReference type="EMBL" id="MCZ3373325.1"/>
    </source>
</evidence>
<organism evidence="2">
    <name type="scientific">Methanobacterium veterum</name>
    <dbReference type="NCBI Taxonomy" id="408577"/>
    <lineage>
        <taxon>Archaea</taxon>
        <taxon>Methanobacteriati</taxon>
        <taxon>Methanobacteriota</taxon>
        <taxon>Methanomada group</taxon>
        <taxon>Methanobacteria</taxon>
        <taxon>Methanobacteriales</taxon>
        <taxon>Methanobacteriaceae</taxon>
        <taxon>Methanobacterium</taxon>
    </lineage>
</organism>
<reference evidence="2" key="1">
    <citation type="submission" date="2022-12" db="EMBL/GenBank/DDBJ databases">
        <title>Reclassification of two methanogenic archaea species isolated from the Kolyma lowland permafrost.</title>
        <authorList>
            <person name="Trubitsyn V.E."/>
            <person name="Rivkina E.M."/>
            <person name="Shcherbakova V.A."/>
        </authorList>
    </citation>
    <scope>NUCLEOTIDE SEQUENCE</scope>
    <source>
        <strain evidence="1">M2</strain>
        <strain evidence="2">MK4</strain>
    </source>
</reference>
<dbReference type="RefSeq" id="WP_052376294.1">
    <property type="nucleotide sequence ID" value="NZ_JAPVER010000020.1"/>
</dbReference>
<dbReference type="AlphaFoldDB" id="A0A9E5A4F9"/>